<feature type="transmembrane region" description="Helical" evidence="1">
    <location>
        <begin position="139"/>
        <end position="164"/>
    </location>
</feature>
<keyword evidence="1 2" id="KW-0812">Transmembrane</keyword>
<dbReference type="Proteomes" id="UP000237000">
    <property type="component" value="Unassembled WGS sequence"/>
</dbReference>
<organism evidence="2 3">
    <name type="scientific">Trema orientale</name>
    <name type="common">Charcoal tree</name>
    <name type="synonym">Celtis orientalis</name>
    <dbReference type="NCBI Taxonomy" id="63057"/>
    <lineage>
        <taxon>Eukaryota</taxon>
        <taxon>Viridiplantae</taxon>
        <taxon>Streptophyta</taxon>
        <taxon>Embryophyta</taxon>
        <taxon>Tracheophyta</taxon>
        <taxon>Spermatophyta</taxon>
        <taxon>Magnoliopsida</taxon>
        <taxon>eudicotyledons</taxon>
        <taxon>Gunneridae</taxon>
        <taxon>Pentapetalae</taxon>
        <taxon>rosids</taxon>
        <taxon>fabids</taxon>
        <taxon>Rosales</taxon>
        <taxon>Cannabaceae</taxon>
        <taxon>Trema</taxon>
    </lineage>
</organism>
<feature type="transmembrane region" description="Helical" evidence="1">
    <location>
        <begin position="230"/>
        <end position="249"/>
    </location>
</feature>
<dbReference type="OrthoDB" id="1095660at2759"/>
<dbReference type="PANTHER" id="PTHR36714:SF1">
    <property type="entry name" value="T23E23.1"/>
    <property type="match status" value="1"/>
</dbReference>
<gene>
    <name evidence="2" type="ORF">TorRG33x02_051550</name>
</gene>
<comment type="caution">
    <text evidence="2">The sequence shown here is derived from an EMBL/GenBank/DDBJ whole genome shotgun (WGS) entry which is preliminary data.</text>
</comment>
<reference evidence="3" key="1">
    <citation type="submission" date="2016-06" db="EMBL/GenBank/DDBJ databases">
        <title>Parallel loss of symbiosis genes in relatives of nitrogen-fixing non-legume Parasponia.</title>
        <authorList>
            <person name="Van Velzen R."/>
            <person name="Holmer R."/>
            <person name="Bu F."/>
            <person name="Rutten L."/>
            <person name="Van Zeijl A."/>
            <person name="Liu W."/>
            <person name="Santuari L."/>
            <person name="Cao Q."/>
            <person name="Sharma T."/>
            <person name="Shen D."/>
            <person name="Roswanjaya Y."/>
            <person name="Wardhani T."/>
            <person name="Kalhor M.S."/>
            <person name="Jansen J."/>
            <person name="Van den Hoogen J."/>
            <person name="Gungor B."/>
            <person name="Hartog M."/>
            <person name="Hontelez J."/>
            <person name="Verver J."/>
            <person name="Yang W.-C."/>
            <person name="Schijlen E."/>
            <person name="Repin R."/>
            <person name="Schilthuizen M."/>
            <person name="Schranz E."/>
            <person name="Heidstra R."/>
            <person name="Miyata K."/>
            <person name="Fedorova E."/>
            <person name="Kohlen W."/>
            <person name="Bisseling T."/>
            <person name="Smit S."/>
            <person name="Geurts R."/>
        </authorList>
    </citation>
    <scope>NUCLEOTIDE SEQUENCE [LARGE SCALE GENOMIC DNA]</scope>
    <source>
        <strain evidence="3">cv. RG33-2</strain>
    </source>
</reference>
<evidence type="ECO:0000313" key="3">
    <source>
        <dbReference type="Proteomes" id="UP000237000"/>
    </source>
</evidence>
<dbReference type="PANTHER" id="PTHR36714">
    <property type="entry name" value="T23E23.1"/>
    <property type="match status" value="1"/>
</dbReference>
<keyword evidence="3" id="KW-1185">Reference proteome</keyword>
<feature type="transmembrane region" description="Helical" evidence="1">
    <location>
        <begin position="176"/>
        <end position="209"/>
    </location>
</feature>
<accession>A0A2P5FM85</accession>
<dbReference type="InParanoid" id="A0A2P5FM85"/>
<evidence type="ECO:0000313" key="2">
    <source>
        <dbReference type="EMBL" id="PON98918.1"/>
    </source>
</evidence>
<protein>
    <submittedName>
        <fullName evidence="2">Transmembrane protein</fullName>
    </submittedName>
</protein>
<name>A0A2P5FM85_TREOI</name>
<evidence type="ECO:0000256" key="1">
    <source>
        <dbReference type="SAM" id="Phobius"/>
    </source>
</evidence>
<dbReference type="EMBL" id="JXTC01000021">
    <property type="protein sequence ID" value="PON98918.1"/>
    <property type="molecule type" value="Genomic_DNA"/>
</dbReference>
<feature type="transmembrane region" description="Helical" evidence="1">
    <location>
        <begin position="269"/>
        <end position="287"/>
    </location>
</feature>
<sequence>MENPVMVPEMKKKPYLGTFGIIKSAIKIPLSSYTFLFITFLVSLPLFCARLIPKLPDLSVLPSFLQMPFLTTQKLSLSAGSYDTEPPPVLDSIFLTLNTLLIDILRFVVAITTVHSASKLHHAATTSTRSLIGPISTTALVRPISTFFLASFFSSVSLEAAAYWGGQGPLVRSRTIFFHVVHGITFAAAMAVWSGFCAFWNMGVVLSVLEGKRGLGAFSASGDLMKGNRTRGTILMAIHTAWRVSLVLPGSFLGWDFFGGVGYKVAQEWLFSAETVMNWVVLVVYYYDCKNRQRERKKTIMVLEKDEGSGQV</sequence>
<proteinExistence type="predicted"/>
<keyword evidence="1" id="KW-1133">Transmembrane helix</keyword>
<keyword evidence="1" id="KW-0472">Membrane</keyword>
<feature type="transmembrane region" description="Helical" evidence="1">
    <location>
        <begin position="33"/>
        <end position="52"/>
    </location>
</feature>
<feature type="transmembrane region" description="Helical" evidence="1">
    <location>
        <begin position="93"/>
        <end position="118"/>
    </location>
</feature>
<dbReference type="AlphaFoldDB" id="A0A2P5FM85"/>